<keyword evidence="2" id="KW-0479">Metal-binding</keyword>
<evidence type="ECO:0000259" key="6">
    <source>
        <dbReference type="Pfam" id="PF07992"/>
    </source>
</evidence>
<dbReference type="EMBL" id="JBHMEA010000044">
    <property type="protein sequence ID" value="MFB9232966.1"/>
    <property type="molecule type" value="Genomic_DNA"/>
</dbReference>
<evidence type="ECO:0000256" key="1">
    <source>
        <dbReference type="ARBA" id="ARBA00022485"/>
    </source>
</evidence>
<proteinExistence type="predicted"/>
<dbReference type="InterPro" id="IPR023753">
    <property type="entry name" value="FAD/NAD-binding_dom"/>
</dbReference>
<keyword evidence="5" id="KW-0411">Iron-sulfur</keyword>
<dbReference type="NCBIfam" id="TIGR01318">
    <property type="entry name" value="gltD_gamma_fam"/>
    <property type="match status" value="1"/>
</dbReference>
<keyword evidence="4" id="KW-0408">Iron</keyword>
<keyword evidence="9" id="KW-1185">Reference proteome</keyword>
<dbReference type="SUPFAM" id="SSF51971">
    <property type="entry name" value="Nucleotide-binding domain"/>
    <property type="match status" value="1"/>
</dbReference>
<dbReference type="Gene3D" id="3.50.50.60">
    <property type="entry name" value="FAD/NAD(P)-binding domain"/>
    <property type="match status" value="3"/>
</dbReference>
<evidence type="ECO:0000256" key="2">
    <source>
        <dbReference type="ARBA" id="ARBA00022723"/>
    </source>
</evidence>
<gene>
    <name evidence="8" type="ORF">ACFFUT_14325</name>
</gene>
<dbReference type="Pfam" id="PF14691">
    <property type="entry name" value="Fer4_20"/>
    <property type="match status" value="1"/>
</dbReference>
<evidence type="ECO:0000256" key="4">
    <source>
        <dbReference type="ARBA" id="ARBA00023004"/>
    </source>
</evidence>
<accession>A0ABV5JJA4</accession>
<evidence type="ECO:0000313" key="8">
    <source>
        <dbReference type="EMBL" id="MFB9232966.1"/>
    </source>
</evidence>
<comment type="caution">
    <text evidence="8">The sequence shown here is derived from an EMBL/GenBank/DDBJ whole genome shotgun (WGS) entry which is preliminary data.</text>
</comment>
<evidence type="ECO:0000313" key="9">
    <source>
        <dbReference type="Proteomes" id="UP001589683"/>
    </source>
</evidence>
<dbReference type="InterPro" id="IPR006006">
    <property type="entry name" value="GltD-like"/>
</dbReference>
<organism evidence="8 9">
    <name type="scientific">Pseudohalocynthiibacter aestuariivivens</name>
    <dbReference type="NCBI Taxonomy" id="1591409"/>
    <lineage>
        <taxon>Bacteria</taxon>
        <taxon>Pseudomonadati</taxon>
        <taxon>Pseudomonadota</taxon>
        <taxon>Alphaproteobacteria</taxon>
        <taxon>Rhodobacterales</taxon>
        <taxon>Paracoccaceae</taxon>
        <taxon>Pseudohalocynthiibacter</taxon>
    </lineage>
</organism>
<sequence length="477" mass="52042">MTKNQMLKFVDVERDMPAKRDAGLRNKDFHEIYAEFADAKAQEQASRCSQCGVPYCQSHCPLHNNIPDWLRLTAEGRLQEAYEISQATNTFPEICGRICPQDRLCEGNCVIEQSGHGTVTIGAVEKYITDTAWEKGWVKPIVPAQEYDQSVGIIGAGPGGLAAADHLRRQGVQVTVYDRYDRAGGLLTYGIPSFKLEKPVVMQRIEQLEQAGVEFVLNTTVGEDISFDAIRGKHDAVLIATGVYKTRDLQAPGSGAEGLVNAVDYLTASNKVSFGDDVPEFESGELNAAGKRVVVIGGGDTAMDCVRTAVRQGATSVKCLYRRDRANMPGSQREVKNAEEEGVEFVWLSAPKGFTGDPVDGVMIQKMRLGAPDATGRQSPELIEGEDYIEKADLVIKALGFEPEDLPKLWNEEALTVTRWGTIRADFRTHSTELPGVYAVGDIVRGASLVVWAIRDGCEAADSILNFLAQPAQVAAE</sequence>
<evidence type="ECO:0000259" key="7">
    <source>
        <dbReference type="Pfam" id="PF14691"/>
    </source>
</evidence>
<dbReference type="Proteomes" id="UP001589683">
    <property type="component" value="Unassembled WGS sequence"/>
</dbReference>
<dbReference type="RefSeq" id="WP_213887034.1">
    <property type="nucleotide sequence ID" value="NZ_JAGFNU010000001.1"/>
</dbReference>
<feature type="domain" description="FAD/NAD(P)-binding" evidence="6">
    <location>
        <begin position="151"/>
        <end position="457"/>
    </location>
</feature>
<dbReference type="InterPro" id="IPR009051">
    <property type="entry name" value="Helical_ferredxn"/>
</dbReference>
<feature type="domain" description="Dihydroprymidine dehydrogenase" evidence="7">
    <location>
        <begin position="25"/>
        <end position="136"/>
    </location>
</feature>
<keyword evidence="3" id="KW-0560">Oxidoreductase</keyword>
<dbReference type="SUPFAM" id="SSF46548">
    <property type="entry name" value="alpha-helical ferredoxin"/>
    <property type="match status" value="1"/>
</dbReference>
<keyword evidence="1" id="KW-0004">4Fe-4S</keyword>
<protein>
    <submittedName>
        <fullName evidence="8">NAD(P)-dependent oxidoreductase</fullName>
    </submittedName>
</protein>
<dbReference type="InterPro" id="IPR036188">
    <property type="entry name" value="FAD/NAD-bd_sf"/>
</dbReference>
<dbReference type="PANTHER" id="PTHR42783">
    <property type="entry name" value="GLUTAMATE SYNTHASE [NADPH] SMALL CHAIN"/>
    <property type="match status" value="1"/>
</dbReference>
<evidence type="ECO:0000256" key="3">
    <source>
        <dbReference type="ARBA" id="ARBA00023002"/>
    </source>
</evidence>
<dbReference type="PRINTS" id="PR00419">
    <property type="entry name" value="ADXRDTASE"/>
</dbReference>
<name>A0ABV5JJA4_9RHOB</name>
<dbReference type="Gene3D" id="1.10.1060.10">
    <property type="entry name" value="Alpha-helical ferredoxin"/>
    <property type="match status" value="1"/>
</dbReference>
<reference evidence="8 9" key="1">
    <citation type="submission" date="2024-09" db="EMBL/GenBank/DDBJ databases">
        <authorList>
            <person name="Sun Q."/>
            <person name="Mori K."/>
        </authorList>
    </citation>
    <scope>NUCLEOTIDE SEQUENCE [LARGE SCALE GENOMIC DNA]</scope>
    <source>
        <strain evidence="8 9">CECT 8726</strain>
    </source>
</reference>
<dbReference type="PANTHER" id="PTHR42783:SF3">
    <property type="entry name" value="GLUTAMATE SYNTHASE [NADPH] SMALL CHAIN-RELATED"/>
    <property type="match status" value="1"/>
</dbReference>
<dbReference type="Pfam" id="PF07992">
    <property type="entry name" value="Pyr_redox_2"/>
    <property type="match status" value="1"/>
</dbReference>
<dbReference type="InterPro" id="IPR028261">
    <property type="entry name" value="DPD_II"/>
</dbReference>
<evidence type="ECO:0000256" key="5">
    <source>
        <dbReference type="ARBA" id="ARBA00023014"/>
    </source>
</evidence>